<keyword evidence="4" id="KW-0408">Iron</keyword>
<keyword evidence="3" id="KW-0677">Repeat</keyword>
<dbReference type="InterPro" id="IPR050294">
    <property type="entry name" value="RnfB_subfamily"/>
</dbReference>
<evidence type="ECO:0000256" key="5">
    <source>
        <dbReference type="ARBA" id="ARBA00023014"/>
    </source>
</evidence>
<sequence length="221" mass="23288">MNKVQPNSLVVAEADKCIGCRACELACFAVHNLDNGVGTAVGTVTIPVLPRLYVIRTDSFTMPVQCRQCENAPCAHVCPVQAIRQENGVIHIDADACIGCKACSLACPFGAITLYRAYSGGTELKQAHLQERQFGRLQPKAKMIAYKCDLCINTDMPGAAAAGAKSTGNREGSSARLNESSPLPACVSVCPTAALRLVQPEADGSPSRPQTSAGIHFPTTV</sequence>
<keyword evidence="9" id="KW-1185">Reference proteome</keyword>
<accession>A0ABV5BH88</accession>
<feature type="compositionally biased region" description="Polar residues" evidence="6">
    <location>
        <begin position="207"/>
        <end position="221"/>
    </location>
</feature>
<keyword evidence="2" id="KW-0479">Metal-binding</keyword>
<proteinExistence type="predicted"/>
<dbReference type="RefSeq" id="WP_375528502.1">
    <property type="nucleotide sequence ID" value="NZ_JBHILM010000049.1"/>
</dbReference>
<dbReference type="EMBL" id="JBHILM010000049">
    <property type="protein sequence ID" value="MFB5684837.1"/>
    <property type="molecule type" value="Genomic_DNA"/>
</dbReference>
<feature type="region of interest" description="Disordered" evidence="6">
    <location>
        <begin position="200"/>
        <end position="221"/>
    </location>
</feature>
<evidence type="ECO:0000256" key="1">
    <source>
        <dbReference type="ARBA" id="ARBA00022485"/>
    </source>
</evidence>
<dbReference type="PROSITE" id="PS00198">
    <property type="entry name" value="4FE4S_FER_1"/>
    <property type="match status" value="1"/>
</dbReference>
<dbReference type="Pfam" id="PF00037">
    <property type="entry name" value="Fer4"/>
    <property type="match status" value="1"/>
</dbReference>
<evidence type="ECO:0000256" key="3">
    <source>
        <dbReference type="ARBA" id="ARBA00022737"/>
    </source>
</evidence>
<feature type="domain" description="4Fe-4S ferredoxin-type" evidence="7">
    <location>
        <begin position="88"/>
        <end position="117"/>
    </location>
</feature>
<dbReference type="Gene3D" id="3.30.70.20">
    <property type="match status" value="2"/>
</dbReference>
<dbReference type="PROSITE" id="PS51379">
    <property type="entry name" value="4FE4S_FER_2"/>
    <property type="match status" value="2"/>
</dbReference>
<evidence type="ECO:0000256" key="2">
    <source>
        <dbReference type="ARBA" id="ARBA00022723"/>
    </source>
</evidence>
<name>A0ABV5BH88_9BACL</name>
<evidence type="ECO:0000259" key="7">
    <source>
        <dbReference type="PROSITE" id="PS51379"/>
    </source>
</evidence>
<organism evidence="8 9">
    <name type="scientific">Paenibacillus terreus</name>
    <dbReference type="NCBI Taxonomy" id="1387834"/>
    <lineage>
        <taxon>Bacteria</taxon>
        <taxon>Bacillati</taxon>
        <taxon>Bacillota</taxon>
        <taxon>Bacilli</taxon>
        <taxon>Bacillales</taxon>
        <taxon>Paenibacillaceae</taxon>
        <taxon>Paenibacillus</taxon>
    </lineage>
</organism>
<dbReference type="CDD" id="cd10554">
    <property type="entry name" value="HycB_like"/>
    <property type="match status" value="1"/>
</dbReference>
<reference evidence="8 9" key="1">
    <citation type="submission" date="2024-09" db="EMBL/GenBank/DDBJ databases">
        <authorList>
            <person name="Ruan L."/>
        </authorList>
    </citation>
    <scope>NUCLEOTIDE SEQUENCE [LARGE SCALE GENOMIC DNA]</scope>
    <source>
        <strain evidence="8 9">D33</strain>
    </source>
</reference>
<dbReference type="Proteomes" id="UP001580407">
    <property type="component" value="Unassembled WGS sequence"/>
</dbReference>
<evidence type="ECO:0000256" key="6">
    <source>
        <dbReference type="SAM" id="MobiDB-lite"/>
    </source>
</evidence>
<evidence type="ECO:0000256" key="4">
    <source>
        <dbReference type="ARBA" id="ARBA00023004"/>
    </source>
</evidence>
<dbReference type="SUPFAM" id="SSF54862">
    <property type="entry name" value="4Fe-4S ferredoxins"/>
    <property type="match status" value="1"/>
</dbReference>
<evidence type="ECO:0000313" key="8">
    <source>
        <dbReference type="EMBL" id="MFB5684837.1"/>
    </source>
</evidence>
<dbReference type="PANTHER" id="PTHR42859">
    <property type="entry name" value="OXIDOREDUCTASE"/>
    <property type="match status" value="1"/>
</dbReference>
<keyword evidence="1" id="KW-0004">4Fe-4S</keyword>
<keyword evidence="5" id="KW-0411">Iron-sulfur</keyword>
<protein>
    <submittedName>
        <fullName evidence="8">4Fe-4S dicluster domain-containing protein</fullName>
    </submittedName>
</protein>
<dbReference type="InterPro" id="IPR017900">
    <property type="entry name" value="4Fe4S_Fe_S_CS"/>
</dbReference>
<dbReference type="PANTHER" id="PTHR42859:SF17">
    <property type="entry name" value="ELECTRON TRANSPORT PROTEIN HYDN-RELATED"/>
    <property type="match status" value="1"/>
</dbReference>
<gene>
    <name evidence="8" type="ORF">ACE3NQ_28410</name>
</gene>
<feature type="domain" description="4Fe-4S ferredoxin-type" evidence="7">
    <location>
        <begin position="7"/>
        <end position="36"/>
    </location>
</feature>
<dbReference type="InterPro" id="IPR017896">
    <property type="entry name" value="4Fe4S_Fe-S-bd"/>
</dbReference>
<comment type="caution">
    <text evidence="8">The sequence shown here is derived from an EMBL/GenBank/DDBJ whole genome shotgun (WGS) entry which is preliminary data.</text>
</comment>
<evidence type="ECO:0000313" key="9">
    <source>
        <dbReference type="Proteomes" id="UP001580407"/>
    </source>
</evidence>